<dbReference type="GO" id="GO:0005829">
    <property type="term" value="C:cytosol"/>
    <property type="evidence" value="ECO:0007669"/>
    <property type="project" value="TreeGrafter"/>
</dbReference>
<name>V5HZB4_IXORI</name>
<dbReference type="InterPro" id="IPR020829">
    <property type="entry name" value="GlycerAld_3-P_DH_cat"/>
</dbReference>
<reference evidence="6" key="1">
    <citation type="journal article" date="2015" name="Sci. Rep.">
        <title>Tissue- and time-dependent transcription in Ixodes ricinus salivary glands and midguts when blood feeding on the vertebrate host.</title>
        <authorList>
            <person name="Kotsyfakis M."/>
            <person name="Schwarz A."/>
            <person name="Erhart J."/>
            <person name="Ribeiro J.M."/>
        </authorList>
    </citation>
    <scope>NUCLEOTIDE SEQUENCE</scope>
    <source>
        <tissue evidence="6">Salivary gland and midgut</tissue>
    </source>
</reference>
<sequence>DHNSYNPSMTIVSNASCHHQLRSAPASAKVINDNFGIVGGAHRPPCTPPLPPRTTGGSDPGRPRWWAGVGVVAGPRTSRPGVDGGGQGGGQGDPRAERQADGHGVPGAHPGRVGGGPDLPDWTKEASYDEIQGRRQGPPPRATTGKGILGYTEDEVVSSDFIGDTHSSILDAKAGISLNKNFVKLISWYDNEFGLQLPRGRPDQAHEEQGPVKRVRRRLAWQHAGSSLSRQQGSP</sequence>
<keyword evidence="2" id="KW-0560">Oxidoreductase</keyword>
<dbReference type="EMBL" id="GANP01000209">
    <property type="protein sequence ID" value="JAB84259.1"/>
    <property type="molecule type" value="mRNA"/>
</dbReference>
<dbReference type="PANTHER" id="PTHR10836">
    <property type="entry name" value="GLYCERALDEHYDE 3-PHOSPHATE DEHYDROGENASE"/>
    <property type="match status" value="1"/>
</dbReference>
<feature type="compositionally biased region" description="Gly residues" evidence="4">
    <location>
        <begin position="82"/>
        <end position="92"/>
    </location>
</feature>
<protein>
    <submittedName>
        <fullName evidence="6">Putative glyceraldehyde 3 phosphate dehydrogenase 2</fullName>
    </submittedName>
</protein>
<evidence type="ECO:0000256" key="2">
    <source>
        <dbReference type="ARBA" id="ARBA00023002"/>
    </source>
</evidence>
<feature type="region of interest" description="Disordered" evidence="4">
    <location>
        <begin position="41"/>
        <end position="124"/>
    </location>
</feature>
<evidence type="ECO:0000256" key="4">
    <source>
        <dbReference type="SAM" id="MobiDB-lite"/>
    </source>
</evidence>
<evidence type="ECO:0000313" key="6">
    <source>
        <dbReference type="EMBL" id="JAB84259.1"/>
    </source>
</evidence>
<feature type="domain" description="Glyceraldehyde 3-phosphate dehydrogenase catalytic" evidence="5">
    <location>
        <begin position="124"/>
        <end position="189"/>
    </location>
</feature>
<dbReference type="AlphaFoldDB" id="V5HZB4"/>
<comment type="similarity">
    <text evidence="1">Belongs to the glyceraldehyde-3-phosphate dehydrogenase family.</text>
</comment>
<feature type="non-terminal residue" evidence="6">
    <location>
        <position position="1"/>
    </location>
</feature>
<evidence type="ECO:0000256" key="3">
    <source>
        <dbReference type="ARBA" id="ARBA00047698"/>
    </source>
</evidence>
<dbReference type="SUPFAM" id="SSF55347">
    <property type="entry name" value="Glyceraldehyde-3-phosphate dehydrogenase-like, C-terminal domain"/>
    <property type="match status" value="1"/>
</dbReference>
<accession>V5HZB4</accession>
<dbReference type="Pfam" id="PF02800">
    <property type="entry name" value="Gp_dh_C"/>
    <property type="match status" value="1"/>
</dbReference>
<dbReference type="PRINTS" id="PR00078">
    <property type="entry name" value="G3PDHDRGNASE"/>
</dbReference>
<dbReference type="GO" id="GO:0004365">
    <property type="term" value="F:glyceraldehyde-3-phosphate dehydrogenase (NAD+) (phosphorylating) activity"/>
    <property type="evidence" value="ECO:0007669"/>
    <property type="project" value="UniProtKB-EC"/>
</dbReference>
<dbReference type="Gene3D" id="3.30.360.10">
    <property type="entry name" value="Dihydrodipicolinate Reductase, domain 2"/>
    <property type="match status" value="1"/>
</dbReference>
<comment type="catalytic activity">
    <reaction evidence="3">
        <text>D-glyceraldehyde 3-phosphate + phosphate + NAD(+) = (2R)-3-phospho-glyceroyl phosphate + NADH + H(+)</text>
        <dbReference type="Rhea" id="RHEA:10300"/>
        <dbReference type="ChEBI" id="CHEBI:15378"/>
        <dbReference type="ChEBI" id="CHEBI:43474"/>
        <dbReference type="ChEBI" id="CHEBI:57540"/>
        <dbReference type="ChEBI" id="CHEBI:57604"/>
        <dbReference type="ChEBI" id="CHEBI:57945"/>
        <dbReference type="ChEBI" id="CHEBI:59776"/>
        <dbReference type="EC" id="1.2.1.12"/>
    </reaction>
</comment>
<organism evidence="6">
    <name type="scientific">Ixodes ricinus</name>
    <name type="common">Common tick</name>
    <name type="synonym">Acarus ricinus</name>
    <dbReference type="NCBI Taxonomy" id="34613"/>
    <lineage>
        <taxon>Eukaryota</taxon>
        <taxon>Metazoa</taxon>
        <taxon>Ecdysozoa</taxon>
        <taxon>Arthropoda</taxon>
        <taxon>Chelicerata</taxon>
        <taxon>Arachnida</taxon>
        <taxon>Acari</taxon>
        <taxon>Parasitiformes</taxon>
        <taxon>Ixodida</taxon>
        <taxon>Ixodoidea</taxon>
        <taxon>Ixodidae</taxon>
        <taxon>Ixodinae</taxon>
        <taxon>Ixodes</taxon>
    </lineage>
</organism>
<dbReference type="GO" id="GO:0006096">
    <property type="term" value="P:glycolytic process"/>
    <property type="evidence" value="ECO:0007669"/>
    <property type="project" value="TreeGrafter"/>
</dbReference>
<evidence type="ECO:0000259" key="5">
    <source>
        <dbReference type="Pfam" id="PF02800"/>
    </source>
</evidence>
<evidence type="ECO:0000256" key="1">
    <source>
        <dbReference type="ARBA" id="ARBA00007406"/>
    </source>
</evidence>
<dbReference type="InterPro" id="IPR020831">
    <property type="entry name" value="GlycerAld/Erythrose_P_DH"/>
</dbReference>
<dbReference type="PANTHER" id="PTHR10836:SF76">
    <property type="entry name" value="GLYCERALDEHYDE-3-PHOSPHATE DEHYDROGENASE-RELATED"/>
    <property type="match status" value="1"/>
</dbReference>
<proteinExistence type="evidence at transcript level"/>